<name>A0A382D1K1_9ZZZZ</name>
<feature type="non-terminal residue" evidence="1">
    <location>
        <position position="23"/>
    </location>
</feature>
<proteinExistence type="predicted"/>
<dbReference type="AlphaFoldDB" id="A0A382D1K1"/>
<sequence length="23" mass="2652">MRSIPFIVLFVFAVKGYADPYCD</sequence>
<organism evidence="1">
    <name type="scientific">marine metagenome</name>
    <dbReference type="NCBI Taxonomy" id="408172"/>
    <lineage>
        <taxon>unclassified sequences</taxon>
        <taxon>metagenomes</taxon>
        <taxon>ecological metagenomes</taxon>
    </lineage>
</organism>
<accession>A0A382D1K1</accession>
<evidence type="ECO:0000313" key="1">
    <source>
        <dbReference type="EMBL" id="SVB31601.1"/>
    </source>
</evidence>
<gene>
    <name evidence="1" type="ORF">METZ01_LOCUS184455</name>
</gene>
<dbReference type="EMBL" id="UINC01036913">
    <property type="protein sequence ID" value="SVB31601.1"/>
    <property type="molecule type" value="Genomic_DNA"/>
</dbReference>
<reference evidence="1" key="1">
    <citation type="submission" date="2018-05" db="EMBL/GenBank/DDBJ databases">
        <authorList>
            <person name="Lanie J.A."/>
            <person name="Ng W.-L."/>
            <person name="Kazmierczak K.M."/>
            <person name="Andrzejewski T.M."/>
            <person name="Davidsen T.M."/>
            <person name="Wayne K.J."/>
            <person name="Tettelin H."/>
            <person name="Glass J.I."/>
            <person name="Rusch D."/>
            <person name="Podicherti R."/>
            <person name="Tsui H.-C.T."/>
            <person name="Winkler M.E."/>
        </authorList>
    </citation>
    <scope>NUCLEOTIDE SEQUENCE</scope>
</reference>
<protein>
    <submittedName>
        <fullName evidence="1">Uncharacterized protein</fullName>
    </submittedName>
</protein>